<proteinExistence type="inferred from homology"/>
<dbReference type="EMBL" id="LSDT01000048">
    <property type="protein sequence ID" value="KXB90380.1"/>
    <property type="molecule type" value="Genomic_DNA"/>
</dbReference>
<protein>
    <recommendedName>
        <fullName evidence="6">Hydroxylamine reductase</fullName>
        <ecNumber evidence="6">1.7.99.1</ecNumber>
    </recommendedName>
    <alternativeName>
        <fullName evidence="6">Hybrid-cluster protein</fullName>
        <shortName evidence="6">HCP</shortName>
    </alternativeName>
    <alternativeName>
        <fullName evidence="6">Prismane protein</fullName>
    </alternativeName>
</protein>
<dbReference type="InterPro" id="IPR016099">
    <property type="entry name" value="Prismane-like_a/b-sand"/>
</dbReference>
<feature type="binding site" evidence="6">
    <location>
        <position position="464"/>
    </location>
    <ligand>
        <name>hybrid [4Fe-2O-2S] cluster</name>
        <dbReference type="ChEBI" id="CHEBI:60519"/>
    </ligand>
</feature>
<evidence type="ECO:0000313" key="8">
    <source>
        <dbReference type="Proteomes" id="UP000070160"/>
    </source>
</evidence>
<evidence type="ECO:0000313" key="7">
    <source>
        <dbReference type="EMBL" id="KXB90380.1"/>
    </source>
</evidence>
<feature type="binding site" evidence="6">
    <location>
        <position position="10"/>
    </location>
    <ligand>
        <name>[4Fe-4S] cluster</name>
        <dbReference type="ChEBI" id="CHEBI:49883"/>
    </ligand>
</feature>
<keyword evidence="8" id="KW-1185">Reference proteome</keyword>
<evidence type="ECO:0000256" key="4">
    <source>
        <dbReference type="ARBA" id="ARBA00023004"/>
    </source>
</evidence>
<evidence type="ECO:0000256" key="6">
    <source>
        <dbReference type="HAMAP-Rule" id="MF_00069"/>
    </source>
</evidence>
<dbReference type="InterPro" id="IPR016100">
    <property type="entry name" value="Prismane_a-bundle"/>
</dbReference>
<keyword evidence="4 6" id="KW-0408">Iron</keyword>
<dbReference type="SUPFAM" id="SSF56821">
    <property type="entry name" value="Prismane protein-like"/>
    <property type="match status" value="1"/>
</dbReference>
<dbReference type="InterPro" id="IPR004137">
    <property type="entry name" value="HCP/CODH"/>
</dbReference>
<comment type="caution">
    <text evidence="7">The sequence shown here is derived from an EMBL/GenBank/DDBJ whole genome shotgun (WGS) entry which is preliminary data.</text>
</comment>
<dbReference type="NCBIfam" id="NF003658">
    <property type="entry name" value="PRK05290.1"/>
    <property type="match status" value="1"/>
</dbReference>
<comment type="subcellular location">
    <subcellularLocation>
        <location evidence="6">Cytoplasm</location>
    </subcellularLocation>
</comment>
<feature type="binding site" description="via persulfide group" evidence="6">
    <location>
        <position position="377"/>
    </location>
    <ligand>
        <name>hybrid [4Fe-2O-2S] cluster</name>
        <dbReference type="ChEBI" id="CHEBI:60519"/>
    </ligand>
</feature>
<feature type="binding site" evidence="6">
    <location>
        <position position="19"/>
    </location>
    <ligand>
        <name>[4Fe-4S] cluster</name>
        <dbReference type="ChEBI" id="CHEBI:49883"/>
    </ligand>
</feature>
<feature type="binding site" evidence="6">
    <location>
        <position position="466"/>
    </location>
    <ligand>
        <name>hybrid [4Fe-2O-2S] cluster</name>
        <dbReference type="ChEBI" id="CHEBI:60519"/>
    </ligand>
</feature>
<dbReference type="PANTHER" id="PTHR30109">
    <property type="entry name" value="HYDROXYLAMINE REDUCTASE"/>
    <property type="match status" value="1"/>
</dbReference>
<reference evidence="8" key="1">
    <citation type="submission" date="2016-01" db="EMBL/GenBank/DDBJ databases">
        <authorList>
            <person name="Mitreva M."/>
            <person name="Pepin K.H."/>
            <person name="Mihindukulasuriya K.A."/>
            <person name="Fulton R."/>
            <person name="Fronick C."/>
            <person name="O'Laughlin M."/>
            <person name="Miner T."/>
            <person name="Herter B."/>
            <person name="Rosa B.A."/>
            <person name="Cordes M."/>
            <person name="Tomlinson C."/>
            <person name="Wollam A."/>
            <person name="Palsikar V.B."/>
            <person name="Mardis E.R."/>
            <person name="Wilson R.K."/>
        </authorList>
    </citation>
    <scope>NUCLEOTIDE SEQUENCE [LARGE SCALE GENOMIC DNA]</scope>
    <source>
        <strain evidence="8">KA00182</strain>
    </source>
</reference>
<comment type="cofactor">
    <cofactor evidence="6">
        <name>hybrid [4Fe-2O-2S] cluster</name>
        <dbReference type="ChEBI" id="CHEBI:60519"/>
    </cofactor>
    <text evidence="6">Binds 1 hybrid [4Fe-2O-2S] cluster.</text>
</comment>
<dbReference type="Gene3D" id="1.20.1270.20">
    <property type="match status" value="2"/>
</dbReference>
<organism evidence="7 8">
    <name type="scientific">Megasphaera hutchinsoni</name>
    <dbReference type="NCBI Taxonomy" id="1588748"/>
    <lineage>
        <taxon>Bacteria</taxon>
        <taxon>Bacillati</taxon>
        <taxon>Bacillota</taxon>
        <taxon>Negativicutes</taxon>
        <taxon>Veillonellales</taxon>
        <taxon>Veillonellaceae</taxon>
        <taxon>Megasphaera</taxon>
    </lineage>
</organism>
<feature type="modified residue" description="Cysteine persulfide" evidence="6">
    <location>
        <position position="377"/>
    </location>
</feature>
<keyword evidence="6" id="KW-0004">4Fe-4S</keyword>
<feature type="binding site" evidence="6">
    <location>
        <position position="215"/>
    </location>
    <ligand>
        <name>hybrid [4Fe-2O-2S] cluster</name>
        <dbReference type="ChEBI" id="CHEBI:60519"/>
    </ligand>
</feature>
<dbReference type="RefSeq" id="WP_062486309.1">
    <property type="nucleotide sequence ID" value="NZ_KQ960953.1"/>
</dbReference>
<dbReference type="InterPro" id="IPR010048">
    <property type="entry name" value="Hydroxylam_reduct"/>
</dbReference>
<dbReference type="STRING" id="1588748.HMPREF3182_01347"/>
<gene>
    <name evidence="6" type="primary">hcp</name>
    <name evidence="7" type="ORF">HMPREF3182_01347</name>
</gene>
<evidence type="ECO:0000256" key="3">
    <source>
        <dbReference type="ARBA" id="ARBA00023002"/>
    </source>
</evidence>
<dbReference type="InterPro" id="IPR011254">
    <property type="entry name" value="Prismane-like_sf"/>
</dbReference>
<dbReference type="PATRIC" id="fig|1588748.3.peg.1303"/>
<feature type="binding site" evidence="6">
    <location>
        <position position="405"/>
    </location>
    <ligand>
        <name>hybrid [4Fe-2O-2S] cluster</name>
        <dbReference type="ChEBI" id="CHEBI:60519"/>
    </ligand>
</feature>
<dbReference type="Proteomes" id="UP000070160">
    <property type="component" value="Unassembled WGS sequence"/>
</dbReference>
<dbReference type="Gene3D" id="3.40.50.2030">
    <property type="match status" value="2"/>
</dbReference>
<feature type="binding site" evidence="6">
    <location>
        <position position="430"/>
    </location>
    <ligand>
        <name>hybrid [4Fe-2O-2S] cluster</name>
        <dbReference type="ChEBI" id="CHEBI:60519"/>
    </ligand>
</feature>
<dbReference type="GO" id="GO:0004601">
    <property type="term" value="F:peroxidase activity"/>
    <property type="evidence" value="ECO:0007669"/>
    <property type="project" value="TreeGrafter"/>
</dbReference>
<name>A0A134CDY2_9FIRM</name>
<evidence type="ECO:0000256" key="2">
    <source>
        <dbReference type="ARBA" id="ARBA00022723"/>
    </source>
</evidence>
<comment type="cofactor">
    <cofactor evidence="6">
        <name>[4Fe-4S] cluster</name>
        <dbReference type="ChEBI" id="CHEBI:49883"/>
    </cofactor>
    <text evidence="6">Binds 1 [4Fe-4S] cluster.</text>
</comment>
<keyword evidence="2 6" id="KW-0479">Metal-binding</keyword>
<dbReference type="GO" id="GO:0046872">
    <property type="term" value="F:metal ion binding"/>
    <property type="evidence" value="ECO:0007669"/>
    <property type="project" value="UniProtKB-KW"/>
</dbReference>
<feature type="binding site" evidence="6">
    <location>
        <position position="239"/>
    </location>
    <ligand>
        <name>hybrid [4Fe-2O-2S] cluster</name>
        <dbReference type="ChEBI" id="CHEBI:60519"/>
    </ligand>
</feature>
<keyword evidence="5 6" id="KW-0411">Iron-sulfur</keyword>
<comment type="function">
    <text evidence="6">Catalyzes the reduction of hydroxylamine to form NH(3) and H(2)O.</text>
</comment>
<dbReference type="EC" id="1.7.99.1" evidence="6"/>
<evidence type="ECO:0000256" key="5">
    <source>
        <dbReference type="ARBA" id="ARBA00023014"/>
    </source>
</evidence>
<feature type="binding site" evidence="6">
    <location>
        <position position="7"/>
    </location>
    <ligand>
        <name>[4Fe-4S] cluster</name>
        <dbReference type="ChEBI" id="CHEBI:49883"/>
    </ligand>
</feature>
<feature type="binding site" evidence="6">
    <location>
        <position position="283"/>
    </location>
    <ligand>
        <name>hybrid [4Fe-2O-2S] cluster</name>
        <dbReference type="ChEBI" id="CHEBI:60519"/>
    </ligand>
</feature>
<dbReference type="PANTHER" id="PTHR30109:SF0">
    <property type="entry name" value="HYDROXYLAMINE REDUCTASE"/>
    <property type="match status" value="1"/>
</dbReference>
<feature type="binding site" evidence="6">
    <location>
        <position position="26"/>
    </location>
    <ligand>
        <name>[4Fe-4S] cluster</name>
        <dbReference type="ChEBI" id="CHEBI:49883"/>
    </ligand>
</feature>
<dbReference type="HAMAP" id="MF_00069">
    <property type="entry name" value="Hydroxylam_reduct"/>
    <property type="match status" value="1"/>
</dbReference>
<keyword evidence="1 6" id="KW-0963">Cytoplasm</keyword>
<dbReference type="GO" id="GO:0050418">
    <property type="term" value="F:hydroxylamine reductase activity"/>
    <property type="evidence" value="ECO:0007669"/>
    <property type="project" value="UniProtKB-UniRule"/>
</dbReference>
<dbReference type="Pfam" id="PF03063">
    <property type="entry name" value="Prismane"/>
    <property type="match status" value="1"/>
</dbReference>
<sequence length="522" mass="57235">MTQQMFCFQCEQTNKGLYCSQAKGNCGKNDAVAHLQDELTGALINLATIYLEKSTFSEVCPLFIDGLFATMTNVNFEAASFHELIQLVHDRIQHEGGSPSHDYDLQLLWADQEDIRSLKSLLLFGLRGMAAYAHHAYALGYKNDDVNTCIIEGLSALKDNHTIDEWLSLIMNVGKANLTCMEMLDTANTSTYGTPSPVSVPLTVDPGPFIVVTGHDLKTLECLLKQTEGTGVSVYTHGEMLPAHAYPQLKKYTHLKGNFGTAWQNQQQEFANLPGAILFTTNCLMPPRPSYADRVFTTAVVGYADITHIDASNDFSPVIKKAITLGGYTESQHFTGINGGTSVQTGFGHQTVLSVADTCIQAIQDNVIRHIFLVGGCDGAKPGRNYYTEFVKKAPSDTLILTLACGKYRFNDLNLGTIGGLPRLMDMGQCNDAYSAIKVALALSDAFHCSVNDLPLTLILSWYEQKAVCILLTLLYLGVKNIYLGPSLPAFISPNILQYLVKHYHISPISTPEKDLATILPQ</sequence>
<dbReference type="GO" id="GO:0042542">
    <property type="term" value="P:response to hydrogen peroxide"/>
    <property type="evidence" value="ECO:0007669"/>
    <property type="project" value="TreeGrafter"/>
</dbReference>
<keyword evidence="3 6" id="KW-0560">Oxidoreductase</keyword>
<dbReference type="FunFam" id="3.40.50.2030:FF:000001">
    <property type="entry name" value="Hydroxylamine reductase"/>
    <property type="match status" value="1"/>
</dbReference>
<dbReference type="GO" id="GO:0005737">
    <property type="term" value="C:cytoplasm"/>
    <property type="evidence" value="ECO:0007669"/>
    <property type="project" value="UniProtKB-SubCell"/>
</dbReference>
<comment type="similarity">
    <text evidence="6">Belongs to the HCP family.</text>
</comment>
<dbReference type="PIRSF" id="PIRSF000076">
    <property type="entry name" value="HCP"/>
    <property type="match status" value="1"/>
</dbReference>
<evidence type="ECO:0000256" key="1">
    <source>
        <dbReference type="ARBA" id="ARBA00022490"/>
    </source>
</evidence>
<dbReference type="GO" id="GO:0051539">
    <property type="term" value="F:4 iron, 4 sulfur cluster binding"/>
    <property type="evidence" value="ECO:0007669"/>
    <property type="project" value="UniProtKB-KW"/>
</dbReference>
<accession>A0A134CDY2</accession>
<dbReference type="NCBIfam" id="TIGR01703">
    <property type="entry name" value="hybrid_clust"/>
    <property type="match status" value="1"/>
</dbReference>
<comment type="catalytic activity">
    <reaction evidence="6">
        <text>A + NH4(+) + H2O = hydroxylamine + AH2 + H(+)</text>
        <dbReference type="Rhea" id="RHEA:22052"/>
        <dbReference type="ChEBI" id="CHEBI:13193"/>
        <dbReference type="ChEBI" id="CHEBI:15377"/>
        <dbReference type="ChEBI" id="CHEBI:15378"/>
        <dbReference type="ChEBI" id="CHEBI:15429"/>
        <dbReference type="ChEBI" id="CHEBI:17499"/>
        <dbReference type="ChEBI" id="CHEBI:28938"/>
        <dbReference type="EC" id="1.7.99.1"/>
    </reaction>
</comment>
<dbReference type="AlphaFoldDB" id="A0A134CDY2"/>